<sequence length="372" mass="37053">MSPGPLRDPSRGPAPVVPPLPARGTAGAVDPGAPVDAGYPVDAVGPVDDLDAARRADALAGRTVLVPRAPERAAGLAATLRGAGAHVLVSPAIERAPVEDTAPVDGALARLVHGDFAWVVVTSVNAIDELLASAARQGVDLGDAARRARWAAVGPATRRALEAVGVTVELEPDENSAHGLVAAFAALPPSDQASTPADRGSTSGNQGSTSGDQGSTSRGRGVVLLPQGDLAAPTMHDGLHDLGYVPHVVTVYRTVTHTLAPDVVAAWRAGAVDAVVLTSGSVAREVARQLGPRDDVVGVAIGDPTARAARDVGLRLDAVAERPTDAALAAALVGAIAATRTTAGSAALPDDPAAPPAAGTTGVDPTPEGDPS</sequence>
<dbReference type="InterPro" id="IPR003754">
    <property type="entry name" value="4pyrrol_synth_uPrphyn_synth"/>
</dbReference>
<protein>
    <submittedName>
        <fullName evidence="3">Uroporphyrinogen-III synthase</fullName>
    </submittedName>
</protein>
<dbReference type="Pfam" id="PF02602">
    <property type="entry name" value="HEM4"/>
    <property type="match status" value="2"/>
</dbReference>
<dbReference type="GO" id="GO:0006780">
    <property type="term" value="P:uroporphyrinogen III biosynthetic process"/>
    <property type="evidence" value="ECO:0007669"/>
    <property type="project" value="InterPro"/>
</dbReference>
<dbReference type="PANTHER" id="PTHR40082:SF1">
    <property type="entry name" value="BLR5956 PROTEIN"/>
    <property type="match status" value="1"/>
</dbReference>
<feature type="region of interest" description="Disordered" evidence="1">
    <location>
        <begin position="343"/>
        <end position="372"/>
    </location>
</feature>
<dbReference type="PANTHER" id="PTHR40082">
    <property type="entry name" value="BLR5956 PROTEIN"/>
    <property type="match status" value="1"/>
</dbReference>
<dbReference type="GO" id="GO:0004852">
    <property type="term" value="F:uroporphyrinogen-III synthase activity"/>
    <property type="evidence" value="ECO:0007669"/>
    <property type="project" value="InterPro"/>
</dbReference>
<feature type="compositionally biased region" description="Low complexity" evidence="1">
    <location>
        <begin position="199"/>
        <end position="220"/>
    </location>
</feature>
<feature type="region of interest" description="Disordered" evidence="1">
    <location>
        <begin position="191"/>
        <end position="220"/>
    </location>
</feature>
<dbReference type="InterPro" id="IPR036108">
    <property type="entry name" value="4pyrrol_syn_uPrphyn_synt_sf"/>
</dbReference>
<dbReference type="InterPro" id="IPR039793">
    <property type="entry name" value="UROS/Hem4"/>
</dbReference>
<feature type="compositionally biased region" description="Low complexity" evidence="1">
    <location>
        <begin position="343"/>
        <end position="366"/>
    </location>
</feature>
<accession>A0A1N6NU53</accession>
<feature type="domain" description="Tetrapyrrole biosynthesis uroporphyrinogen III synthase" evidence="2">
    <location>
        <begin position="76"/>
        <end position="189"/>
    </location>
</feature>
<keyword evidence="4" id="KW-1185">Reference proteome</keyword>
<evidence type="ECO:0000259" key="2">
    <source>
        <dbReference type="Pfam" id="PF02602"/>
    </source>
</evidence>
<feature type="domain" description="Tetrapyrrole biosynthesis uroporphyrinogen III synthase" evidence="2">
    <location>
        <begin position="218"/>
        <end position="329"/>
    </location>
</feature>
<dbReference type="AlphaFoldDB" id="A0A1N6NU53"/>
<dbReference type="CDD" id="cd06578">
    <property type="entry name" value="HemD"/>
    <property type="match status" value="1"/>
</dbReference>
<proteinExistence type="predicted"/>
<reference evidence="4" key="1">
    <citation type="submission" date="2017-01" db="EMBL/GenBank/DDBJ databases">
        <authorList>
            <person name="Varghese N."/>
            <person name="Submissions S."/>
        </authorList>
    </citation>
    <scope>NUCLEOTIDE SEQUENCE [LARGE SCALE GENOMIC DNA]</scope>
    <source>
        <strain evidence="4">3bp</strain>
    </source>
</reference>
<dbReference type="EMBL" id="FTMI01000001">
    <property type="protein sequence ID" value="SIP95516.1"/>
    <property type="molecule type" value="Genomic_DNA"/>
</dbReference>
<evidence type="ECO:0000313" key="3">
    <source>
        <dbReference type="EMBL" id="SIP95516.1"/>
    </source>
</evidence>
<dbReference type="Proteomes" id="UP000186235">
    <property type="component" value="Unassembled WGS sequence"/>
</dbReference>
<dbReference type="SUPFAM" id="SSF69618">
    <property type="entry name" value="HemD-like"/>
    <property type="match status" value="1"/>
</dbReference>
<gene>
    <name evidence="3" type="ORF">SAMN05518682_0726</name>
</gene>
<feature type="region of interest" description="Disordered" evidence="1">
    <location>
        <begin position="1"/>
        <end position="34"/>
    </location>
</feature>
<organism evidence="3 4">
    <name type="scientific">Cellulosimicrobium aquatile</name>
    <dbReference type="NCBI Taxonomy" id="1612203"/>
    <lineage>
        <taxon>Bacteria</taxon>
        <taxon>Bacillati</taxon>
        <taxon>Actinomycetota</taxon>
        <taxon>Actinomycetes</taxon>
        <taxon>Micrococcales</taxon>
        <taxon>Promicromonosporaceae</taxon>
        <taxon>Cellulosimicrobium</taxon>
    </lineage>
</organism>
<evidence type="ECO:0000256" key="1">
    <source>
        <dbReference type="SAM" id="MobiDB-lite"/>
    </source>
</evidence>
<name>A0A1N6NU53_9MICO</name>
<dbReference type="Gene3D" id="3.40.50.10090">
    <property type="match status" value="2"/>
</dbReference>
<evidence type="ECO:0000313" key="4">
    <source>
        <dbReference type="Proteomes" id="UP000186235"/>
    </source>
</evidence>